<evidence type="ECO:0000256" key="1">
    <source>
        <dbReference type="ARBA" id="ARBA00011028"/>
    </source>
</evidence>
<keyword evidence="4" id="KW-0472">Membrane</keyword>
<dbReference type="Gene3D" id="3.40.50.1980">
    <property type="entry name" value="Nitrogenase molybdenum iron protein domain"/>
    <property type="match status" value="2"/>
</dbReference>
<sequence length="298" mass="33211">MKAGIRNDIFLLLIALIMMNFLTILFSGCTQNSENISDYSDNNSKLTVAVSILPEKEFAEAVGKDRVDVYVMIPPGSNPHTYELTSGQLKALSETELYAMTGSQIEFELAWMDKIKSINPDMKIVDCSNGISLITGENNGVDPHIWLSPQNMKKMAENFCEGLIEVSPDEKDYFLANFQNYAEKIDEADKKIKSELSGREEETILVYHPAWSYFARDYSLNLISVESDGKEPSPAEIAEIIDMAKEKDIKVVFASPEHTTRSAEVIANAISGKVVLIDPLSENYIENLESVAKAFSEV</sequence>
<keyword evidence="2" id="KW-0813">Transport</keyword>
<dbReference type="AlphaFoldDB" id="A0AAF0FQA0"/>
<keyword evidence="4" id="KW-0812">Transmembrane</keyword>
<evidence type="ECO:0000256" key="4">
    <source>
        <dbReference type="SAM" id="Phobius"/>
    </source>
</evidence>
<reference evidence="5" key="1">
    <citation type="submission" date="2022-01" db="EMBL/GenBank/DDBJ databases">
        <title>Complete genome of Methanomicrobium antiquum DSM 21220.</title>
        <authorList>
            <person name="Chen S.-C."/>
            <person name="You Y.-T."/>
            <person name="Zhou Y.-Z."/>
            <person name="Lai M.-C."/>
        </authorList>
    </citation>
    <scope>NUCLEOTIDE SEQUENCE</scope>
    <source>
        <strain evidence="5">DSM 21220</strain>
    </source>
</reference>
<keyword evidence="3" id="KW-0732">Signal</keyword>
<dbReference type="InterPro" id="IPR006127">
    <property type="entry name" value="ZnuA-like"/>
</dbReference>
<proteinExistence type="inferred from homology"/>
<dbReference type="KEGG" id="manq:L1994_07515"/>
<organism evidence="5 6">
    <name type="scientific">Methanomicrobium antiquum</name>
    <dbReference type="NCBI Taxonomy" id="487686"/>
    <lineage>
        <taxon>Archaea</taxon>
        <taxon>Methanobacteriati</taxon>
        <taxon>Methanobacteriota</taxon>
        <taxon>Stenosarchaea group</taxon>
        <taxon>Methanomicrobia</taxon>
        <taxon>Methanomicrobiales</taxon>
        <taxon>Methanomicrobiaceae</taxon>
        <taxon>Methanomicrobium</taxon>
    </lineage>
</organism>
<dbReference type="InterPro" id="IPR050492">
    <property type="entry name" value="Bact_metal-bind_prot9"/>
</dbReference>
<evidence type="ECO:0000313" key="5">
    <source>
        <dbReference type="EMBL" id="WFN36001.1"/>
    </source>
</evidence>
<keyword evidence="6" id="KW-1185">Reference proteome</keyword>
<dbReference type="Pfam" id="PF01297">
    <property type="entry name" value="ZnuA"/>
    <property type="match status" value="1"/>
</dbReference>
<dbReference type="PANTHER" id="PTHR42953">
    <property type="entry name" value="HIGH-AFFINITY ZINC UPTAKE SYSTEM PROTEIN ZNUA-RELATED"/>
    <property type="match status" value="1"/>
</dbReference>
<comment type="similarity">
    <text evidence="1">Belongs to the bacterial solute-binding protein 9 family.</text>
</comment>
<evidence type="ECO:0000256" key="2">
    <source>
        <dbReference type="ARBA" id="ARBA00022448"/>
    </source>
</evidence>
<dbReference type="EMBL" id="CP091092">
    <property type="protein sequence ID" value="WFN36001.1"/>
    <property type="molecule type" value="Genomic_DNA"/>
</dbReference>
<feature type="transmembrane region" description="Helical" evidence="4">
    <location>
        <begin position="9"/>
        <end position="28"/>
    </location>
</feature>
<dbReference type="GO" id="GO:0046872">
    <property type="term" value="F:metal ion binding"/>
    <property type="evidence" value="ECO:0007669"/>
    <property type="project" value="InterPro"/>
</dbReference>
<dbReference type="Proteomes" id="UP001218895">
    <property type="component" value="Chromosome"/>
</dbReference>
<name>A0AAF0FQA0_9EURY</name>
<keyword evidence="4" id="KW-1133">Transmembrane helix</keyword>
<dbReference type="GeneID" id="79950235"/>
<dbReference type="RefSeq" id="WP_278098839.1">
    <property type="nucleotide sequence ID" value="NZ_CP091092.1"/>
</dbReference>
<dbReference type="SUPFAM" id="SSF53807">
    <property type="entry name" value="Helical backbone' metal receptor"/>
    <property type="match status" value="1"/>
</dbReference>
<protein>
    <submittedName>
        <fullName evidence="5">Zinc ABC transporter substrate-binding protein</fullName>
    </submittedName>
</protein>
<gene>
    <name evidence="5" type="ORF">L1994_07515</name>
</gene>
<evidence type="ECO:0000256" key="3">
    <source>
        <dbReference type="ARBA" id="ARBA00022729"/>
    </source>
</evidence>
<dbReference type="PROSITE" id="PS51257">
    <property type="entry name" value="PROKAR_LIPOPROTEIN"/>
    <property type="match status" value="1"/>
</dbReference>
<accession>A0AAF0FQA0</accession>
<dbReference type="GO" id="GO:0030001">
    <property type="term" value="P:metal ion transport"/>
    <property type="evidence" value="ECO:0007669"/>
    <property type="project" value="InterPro"/>
</dbReference>
<dbReference type="PANTHER" id="PTHR42953:SF3">
    <property type="entry name" value="HIGH-AFFINITY ZINC UPTAKE SYSTEM PROTEIN ZNUA"/>
    <property type="match status" value="1"/>
</dbReference>
<evidence type="ECO:0000313" key="6">
    <source>
        <dbReference type="Proteomes" id="UP001218895"/>
    </source>
</evidence>